<dbReference type="RefSeq" id="WP_187081547.1">
    <property type="nucleotide sequence ID" value="NZ_JACORU010000003.1"/>
</dbReference>
<dbReference type="PANTHER" id="PTHR42110">
    <property type="entry name" value="L-ASPARAGINASE, PUTATIVE (AFU_ORTHOLOGUE AFUA_3G11890)-RELATED"/>
    <property type="match status" value="1"/>
</dbReference>
<comment type="caution">
    <text evidence="1">The sequence shown here is derived from an EMBL/GenBank/DDBJ whole genome shotgun (WGS) entry which is preliminary data.</text>
</comment>
<reference evidence="1" key="1">
    <citation type="submission" date="2020-08" db="EMBL/GenBank/DDBJ databases">
        <title>Ramlibacter sp. GTP1 16S ribosomal RNA gene genome sequencing and assembly.</title>
        <authorList>
            <person name="Kang M."/>
        </authorList>
    </citation>
    <scope>NUCLEOTIDE SEQUENCE</scope>
    <source>
        <strain evidence="1">GTP1</strain>
    </source>
</reference>
<keyword evidence="2" id="KW-1185">Reference proteome</keyword>
<dbReference type="Pfam" id="PF06089">
    <property type="entry name" value="Asparaginase_II"/>
    <property type="match status" value="1"/>
</dbReference>
<name>A0A923S2T1_9BURK</name>
<proteinExistence type="predicted"/>
<organism evidence="1 2">
    <name type="scientific">Ramlibacter albus</name>
    <dbReference type="NCBI Taxonomy" id="2079448"/>
    <lineage>
        <taxon>Bacteria</taxon>
        <taxon>Pseudomonadati</taxon>
        <taxon>Pseudomonadota</taxon>
        <taxon>Betaproteobacteria</taxon>
        <taxon>Burkholderiales</taxon>
        <taxon>Comamonadaceae</taxon>
        <taxon>Ramlibacter</taxon>
    </lineage>
</organism>
<dbReference type="Proteomes" id="UP000596827">
    <property type="component" value="Unassembled WGS sequence"/>
</dbReference>
<protein>
    <submittedName>
        <fullName evidence="1">Asparaginase</fullName>
    </submittedName>
</protein>
<dbReference type="EMBL" id="JACORU010000003">
    <property type="protein sequence ID" value="MBC5765098.1"/>
    <property type="molecule type" value="Genomic_DNA"/>
</dbReference>
<sequence>MSSIPSGFVPLVQTTRGGTLDNIHFGAVAVCDASGKLVAHAGDPHWVAFTRSTIKALQALPFVMSGGPKQLGLTQRNLAMLCASHGGEPMHVEQIDDILGKAHVGYKRLQCGCHVPYHIQLAVNQPPPTDTHWDERHHNCSGKHSGFLAHCAVHGLPLETYLSPDHPLQRAVRSHLARAVGLQEDDLKLGIDGCSAPNYAMPLSALARGYARLATGARDSEFGEAFQPLAGAMRAHPELVSGTGRADNDYMRAGRGDWVTKAGADGIHVVASASRGQAIAVKVVDTNVIALQAATVEAMDQLGWLDDTQREALAKWRAATVTNWRGTPVGERKPVFKLQTA</sequence>
<evidence type="ECO:0000313" key="2">
    <source>
        <dbReference type="Proteomes" id="UP000596827"/>
    </source>
</evidence>
<dbReference type="InterPro" id="IPR010349">
    <property type="entry name" value="Asparaginase_II"/>
</dbReference>
<dbReference type="PANTHER" id="PTHR42110:SF1">
    <property type="entry name" value="L-ASPARAGINASE, PUTATIVE (AFU_ORTHOLOGUE AFUA_3G11890)-RELATED"/>
    <property type="match status" value="1"/>
</dbReference>
<dbReference type="AlphaFoldDB" id="A0A923S2T1"/>
<accession>A0A923S2T1</accession>
<evidence type="ECO:0000313" key="1">
    <source>
        <dbReference type="EMBL" id="MBC5765098.1"/>
    </source>
</evidence>
<gene>
    <name evidence="1" type="ORF">H8R02_11590</name>
</gene>